<keyword evidence="1" id="KW-0472">Membrane</keyword>
<keyword evidence="3" id="KW-1185">Reference proteome</keyword>
<evidence type="ECO:0000313" key="3">
    <source>
        <dbReference type="Proteomes" id="UP000239181"/>
    </source>
</evidence>
<keyword evidence="1" id="KW-0812">Transmembrane</keyword>
<name>A0A2S9I5N8_9GAMM</name>
<proteinExistence type="predicted"/>
<dbReference type="Proteomes" id="UP000239181">
    <property type="component" value="Unassembled WGS sequence"/>
</dbReference>
<dbReference type="AlphaFoldDB" id="A0A2S9I5N8"/>
<dbReference type="InterPro" id="IPR047839">
    <property type="entry name" value="YoaK-like"/>
</dbReference>
<protein>
    <submittedName>
        <fullName evidence="2">Uncharacterized protein</fullName>
    </submittedName>
</protein>
<dbReference type="NCBIfam" id="NF033821">
    <property type="entry name" value="YoaK"/>
    <property type="match status" value="1"/>
</dbReference>
<gene>
    <name evidence="2" type="ORF">CQW29_22865</name>
</gene>
<feature type="transmembrane region" description="Helical" evidence="1">
    <location>
        <begin position="34"/>
        <end position="55"/>
    </location>
</feature>
<keyword evidence="1" id="KW-1133">Transmembrane helix</keyword>
<evidence type="ECO:0000313" key="2">
    <source>
        <dbReference type="EMBL" id="PRD13118.1"/>
    </source>
</evidence>
<sequence length="63" mass="6820">MQFLNTDQHQGWLGLEKTGRDALIIKTQAVKMKIGYLFPAACGIAGVVLLVWFIASGAWMPGG</sequence>
<comment type="caution">
    <text evidence="2">The sequence shown here is derived from an EMBL/GenBank/DDBJ whole genome shotgun (WGS) entry which is preliminary data.</text>
</comment>
<reference evidence="2 3" key="1">
    <citation type="submission" date="2017-10" db="EMBL/GenBank/DDBJ databases">
        <title>Draft genome of two endophytic bacteria isolated from 'guarana' Paullinia cupana (Mart.) Ducke.</title>
        <authorList>
            <person name="Siqueira K.A."/>
            <person name="Liotti R.G."/>
            <person name="Mendes T.A."/>
            <person name="Soares M.A."/>
        </authorList>
    </citation>
    <scope>NUCLEOTIDE SEQUENCE [LARGE SCALE GENOMIC DNA]</scope>
    <source>
        <strain evidence="2 3">342</strain>
    </source>
</reference>
<evidence type="ECO:0000256" key="1">
    <source>
        <dbReference type="SAM" id="Phobius"/>
    </source>
</evidence>
<organism evidence="2 3">
    <name type="scientific">Pantoea coffeiphila</name>
    <dbReference type="NCBI Taxonomy" id="1465635"/>
    <lineage>
        <taxon>Bacteria</taxon>
        <taxon>Pseudomonadati</taxon>
        <taxon>Pseudomonadota</taxon>
        <taxon>Gammaproteobacteria</taxon>
        <taxon>Enterobacterales</taxon>
        <taxon>Erwiniaceae</taxon>
        <taxon>Pantoea</taxon>
    </lineage>
</organism>
<dbReference type="EMBL" id="PDET01000022">
    <property type="protein sequence ID" value="PRD13118.1"/>
    <property type="molecule type" value="Genomic_DNA"/>
</dbReference>
<accession>A0A2S9I5N8</accession>